<dbReference type="InterPro" id="IPR027417">
    <property type="entry name" value="P-loop_NTPase"/>
</dbReference>
<dbReference type="Pfam" id="PF02954">
    <property type="entry name" value="HTH_8"/>
    <property type="match status" value="1"/>
</dbReference>
<dbReference type="Pfam" id="PF25601">
    <property type="entry name" value="AAA_lid_14"/>
    <property type="match status" value="1"/>
</dbReference>
<dbReference type="InterPro" id="IPR004096">
    <property type="entry name" value="V4R"/>
</dbReference>
<dbReference type="Pfam" id="PF02830">
    <property type="entry name" value="V4R"/>
    <property type="match status" value="1"/>
</dbReference>
<dbReference type="SMART" id="SM00989">
    <property type="entry name" value="V4R"/>
    <property type="match status" value="1"/>
</dbReference>
<dbReference type="InterPro" id="IPR025944">
    <property type="entry name" value="Sigma_54_int_dom_CS"/>
</dbReference>
<proteinExistence type="predicted"/>
<keyword evidence="4" id="KW-0238">DNA-binding</keyword>
<evidence type="ECO:0000256" key="3">
    <source>
        <dbReference type="ARBA" id="ARBA00023015"/>
    </source>
</evidence>
<protein>
    <submittedName>
        <fullName evidence="7">TmbR</fullName>
    </submittedName>
</protein>
<dbReference type="GO" id="GO:0006355">
    <property type="term" value="P:regulation of DNA-templated transcription"/>
    <property type="evidence" value="ECO:0007669"/>
    <property type="project" value="InterPro"/>
</dbReference>
<dbReference type="InterPro" id="IPR009057">
    <property type="entry name" value="Homeodomain-like_sf"/>
</dbReference>
<dbReference type="CDD" id="cd00009">
    <property type="entry name" value="AAA"/>
    <property type="match status" value="1"/>
</dbReference>
<gene>
    <name evidence="7" type="primary">tmbR</name>
</gene>
<dbReference type="InterPro" id="IPR002197">
    <property type="entry name" value="HTH_Fis"/>
</dbReference>
<dbReference type="SUPFAM" id="SSF46689">
    <property type="entry name" value="Homeodomain-like"/>
    <property type="match status" value="1"/>
</dbReference>
<evidence type="ECO:0000256" key="2">
    <source>
        <dbReference type="ARBA" id="ARBA00022840"/>
    </source>
</evidence>
<dbReference type="SUPFAM" id="SSF52540">
    <property type="entry name" value="P-loop containing nucleoside triphosphate hydrolases"/>
    <property type="match status" value="1"/>
</dbReference>
<dbReference type="AlphaFoldDB" id="Q51994"/>
<dbReference type="PROSITE" id="PS50045">
    <property type="entry name" value="SIGMA54_INTERACT_4"/>
    <property type="match status" value="1"/>
</dbReference>
<dbReference type="InterPro" id="IPR025662">
    <property type="entry name" value="Sigma_54_int_dom_ATP-bd_1"/>
</dbReference>
<sequence>MCCGADHPDKNKRKTMSLIYKPKMQHEDMQDLISQIRFVAGEGKIWLGEQRMLLMQLSTLASFRREIISLIGIERAKGFFLRLGYQSGLMDAELARKLRPAMREEEVFLAGPQLYALKGMVKVRLLTMDIAIRDGRFNVEAEWIDSFEVDICRTELGLMNEPVCWTVLGYASGYGSAFMGRRIIFQETSCRGCGDDKCLIVGKTAEEWGDVSSFEAYFKSDPIVDERYELQTQVANLRNRLKQYDGQYYGIGHSPAYKRICETIDKAARGKVSVLLLGETGVGKEVIARSVHLRSERAEQPFVAVNCAAIPPDLIESELFGVDKGAYTGAVNARAGRFERANGGTIFLDEVIELTPRAQATLLRVLQEGELERVGGDRTRKVDVRLITATNENLEEAVKMGRFRADLFFRLNVFPVQIPPLRERVEDIPLLVEHFLRRHHKEYGKKTLGLSDRAMEACLHYQWPGNIRELENALERGVIVTESNESINVESLFPGLAMATEGDRLSSEGRLEEESGDSWFRQIIDQGVSLEDLEAGLMRTAMDRCGQNISQAARLLGLTRPAMAYRLKKLDPSLSVKATGR</sequence>
<dbReference type="PROSITE" id="PS00688">
    <property type="entry name" value="SIGMA54_INTERACT_3"/>
    <property type="match status" value="1"/>
</dbReference>
<dbReference type="InterPro" id="IPR025943">
    <property type="entry name" value="Sigma_54_int_dom_ATP-bd_2"/>
</dbReference>
<dbReference type="SUPFAM" id="SSF111126">
    <property type="entry name" value="Ligand-binding domain in the NO signalling and Golgi transport"/>
    <property type="match status" value="1"/>
</dbReference>
<name>Q51994_PSEPU</name>
<keyword evidence="1" id="KW-0547">Nucleotide-binding</keyword>
<dbReference type="Pfam" id="PF06505">
    <property type="entry name" value="XylR_N"/>
    <property type="match status" value="1"/>
</dbReference>
<dbReference type="PANTHER" id="PTHR32071">
    <property type="entry name" value="TRANSCRIPTIONAL REGULATORY PROTEIN"/>
    <property type="match status" value="1"/>
</dbReference>
<keyword evidence="5" id="KW-0804">Transcription</keyword>
<dbReference type="InterPro" id="IPR024096">
    <property type="entry name" value="NO_sig/Golgi_transp_ligand-bd"/>
</dbReference>
<dbReference type="InterPro" id="IPR058031">
    <property type="entry name" value="AAA_lid_NorR"/>
</dbReference>
<dbReference type="GO" id="GO:0005524">
    <property type="term" value="F:ATP binding"/>
    <property type="evidence" value="ECO:0007669"/>
    <property type="project" value="UniProtKB-KW"/>
</dbReference>
<feature type="domain" description="Sigma-54 factor interaction" evidence="6">
    <location>
        <begin position="250"/>
        <end position="479"/>
    </location>
</feature>
<dbReference type="Pfam" id="PF00158">
    <property type="entry name" value="Sigma54_activat"/>
    <property type="match status" value="1"/>
</dbReference>
<evidence type="ECO:0000256" key="5">
    <source>
        <dbReference type="ARBA" id="ARBA00023163"/>
    </source>
</evidence>
<dbReference type="EMBL" id="U41301">
    <property type="protein sequence ID" value="AAA84988.1"/>
    <property type="molecule type" value="Genomic_DNA"/>
</dbReference>
<dbReference type="Gene3D" id="3.40.50.300">
    <property type="entry name" value="P-loop containing nucleotide triphosphate hydrolases"/>
    <property type="match status" value="1"/>
</dbReference>
<evidence type="ECO:0000256" key="4">
    <source>
        <dbReference type="ARBA" id="ARBA00023125"/>
    </source>
</evidence>
<dbReference type="InterPro" id="IPR002078">
    <property type="entry name" value="Sigma_54_int"/>
</dbReference>
<dbReference type="PROSITE" id="PS00676">
    <property type="entry name" value="SIGMA54_INTERACT_2"/>
    <property type="match status" value="1"/>
</dbReference>
<evidence type="ECO:0000313" key="7">
    <source>
        <dbReference type="EMBL" id="AAA84988.1"/>
    </source>
</evidence>
<evidence type="ECO:0000259" key="6">
    <source>
        <dbReference type="PROSITE" id="PS50045"/>
    </source>
</evidence>
<organism evidence="7">
    <name type="scientific">Pseudomonas putida</name>
    <name type="common">Arthrobacter siderocapsulatus</name>
    <dbReference type="NCBI Taxonomy" id="303"/>
    <lineage>
        <taxon>Bacteria</taxon>
        <taxon>Pseudomonadati</taxon>
        <taxon>Pseudomonadota</taxon>
        <taxon>Gammaproteobacteria</taxon>
        <taxon>Pseudomonadales</taxon>
        <taxon>Pseudomonadaceae</taxon>
        <taxon>Pseudomonas</taxon>
    </lineage>
</organism>
<accession>Q51994</accession>
<dbReference type="PRINTS" id="PR01590">
    <property type="entry name" value="HTHFIS"/>
</dbReference>
<keyword evidence="3" id="KW-0805">Transcription regulation</keyword>
<dbReference type="Gene3D" id="3.30.1380.20">
    <property type="entry name" value="Trafficking protein particle complex subunit 3"/>
    <property type="match status" value="1"/>
</dbReference>
<dbReference type="GO" id="GO:0043565">
    <property type="term" value="F:sequence-specific DNA binding"/>
    <property type="evidence" value="ECO:0007669"/>
    <property type="project" value="InterPro"/>
</dbReference>
<keyword evidence="2" id="KW-0067">ATP-binding</keyword>
<evidence type="ECO:0000256" key="1">
    <source>
        <dbReference type="ARBA" id="ARBA00022741"/>
    </source>
</evidence>
<dbReference type="Gene3D" id="1.10.8.60">
    <property type="match status" value="1"/>
</dbReference>
<reference evidence="7" key="1">
    <citation type="submission" date="1995-11" db="EMBL/GenBank/DDBJ databases">
        <authorList>
            <person name="Deho"/>
            <person name="G"/>
            <person name="Favaro R."/>
            <person name="Bernasconi C."/>
        </authorList>
    </citation>
    <scope>NUCLEOTIDE SEQUENCE</scope>
</reference>
<dbReference type="SMART" id="SM00382">
    <property type="entry name" value="AAA"/>
    <property type="match status" value="1"/>
</dbReference>
<dbReference type="FunFam" id="3.40.50.300:FF:000006">
    <property type="entry name" value="DNA-binding transcriptional regulator NtrC"/>
    <property type="match status" value="1"/>
</dbReference>
<dbReference type="Gene3D" id="1.10.10.60">
    <property type="entry name" value="Homeodomain-like"/>
    <property type="match status" value="1"/>
</dbReference>
<dbReference type="InterPro" id="IPR010523">
    <property type="entry name" value="XylR_N"/>
</dbReference>
<dbReference type="PROSITE" id="PS00675">
    <property type="entry name" value="SIGMA54_INTERACT_1"/>
    <property type="match status" value="1"/>
</dbReference>
<dbReference type="InterPro" id="IPR003593">
    <property type="entry name" value="AAA+_ATPase"/>
</dbReference>